<evidence type="ECO:0000313" key="8">
    <source>
        <dbReference type="EMBL" id="CCG82155.1"/>
    </source>
</evidence>
<accession>R4X9P3</accession>
<feature type="compositionally biased region" description="Basic and acidic residues" evidence="6">
    <location>
        <begin position="808"/>
        <end position="820"/>
    </location>
</feature>
<keyword evidence="5" id="KW-0472">Membrane</keyword>
<comment type="subcellular location">
    <subcellularLocation>
        <location evidence="1">Endomembrane system</location>
    </subcellularLocation>
</comment>
<name>R4X9P3_TAPDE</name>
<dbReference type="SUPFAM" id="SSF48371">
    <property type="entry name" value="ARM repeat"/>
    <property type="match status" value="1"/>
</dbReference>
<dbReference type="GO" id="GO:0030123">
    <property type="term" value="C:AP-3 adaptor complex"/>
    <property type="evidence" value="ECO:0007669"/>
    <property type="project" value="InterPro"/>
</dbReference>
<dbReference type="InterPro" id="IPR002553">
    <property type="entry name" value="Clathrin/coatomer_adapt-like_N"/>
</dbReference>
<evidence type="ECO:0000259" key="7">
    <source>
        <dbReference type="Pfam" id="PF01602"/>
    </source>
</evidence>
<dbReference type="VEuPathDB" id="FungiDB:TAPDE_002100"/>
<proteinExistence type="inferred from homology"/>
<dbReference type="Gene3D" id="1.25.10.10">
    <property type="entry name" value="Leucine-rich Repeat Variant"/>
    <property type="match status" value="1"/>
</dbReference>
<gene>
    <name evidence="8" type="ORF">TAPDE_002100</name>
</gene>
<comment type="similarity">
    <text evidence="2">Belongs to the adaptor complexes large subunit family.</text>
</comment>
<organism evidence="8 9">
    <name type="scientific">Taphrina deformans (strain PYCC 5710 / ATCC 11124 / CBS 356.35 / IMI 108563 / JCM 9778 / NBRC 8474)</name>
    <name type="common">Peach leaf curl fungus</name>
    <name type="synonym">Lalaria deformans</name>
    <dbReference type="NCBI Taxonomy" id="1097556"/>
    <lineage>
        <taxon>Eukaryota</taxon>
        <taxon>Fungi</taxon>
        <taxon>Dikarya</taxon>
        <taxon>Ascomycota</taxon>
        <taxon>Taphrinomycotina</taxon>
        <taxon>Taphrinomycetes</taxon>
        <taxon>Taphrinales</taxon>
        <taxon>Taphrinaceae</taxon>
        <taxon>Taphrina</taxon>
    </lineage>
</organism>
<dbReference type="InterPro" id="IPR026740">
    <property type="entry name" value="AP3_beta"/>
</dbReference>
<feature type="region of interest" description="Disordered" evidence="6">
    <location>
        <begin position="745"/>
        <end position="820"/>
    </location>
</feature>
<evidence type="ECO:0000313" key="9">
    <source>
        <dbReference type="Proteomes" id="UP000013776"/>
    </source>
</evidence>
<evidence type="ECO:0000256" key="6">
    <source>
        <dbReference type="SAM" id="MobiDB-lite"/>
    </source>
</evidence>
<evidence type="ECO:0000256" key="2">
    <source>
        <dbReference type="ARBA" id="ARBA00006613"/>
    </source>
</evidence>
<reference evidence="8 9" key="1">
    <citation type="journal article" date="2013" name="MBio">
        <title>Genome sequencing of the plant pathogen Taphrina deformans, the causal agent of peach leaf curl.</title>
        <authorList>
            <person name="Cisse O.H."/>
            <person name="Almeida J.M.G.C.F."/>
            <person name="Fonseca A."/>
            <person name="Kumar A.A."/>
            <person name="Salojaervi J."/>
            <person name="Overmyer K."/>
            <person name="Hauser P.M."/>
            <person name="Pagni M."/>
        </authorList>
    </citation>
    <scope>NUCLEOTIDE SEQUENCE [LARGE SCALE GENOMIC DNA]</scope>
    <source>
        <strain evidence="9">PYCC 5710 / ATCC 11124 / CBS 356.35 / IMI 108563 / JCM 9778 / NBRC 8474</strain>
    </source>
</reference>
<keyword evidence="3" id="KW-0813">Transport</keyword>
<dbReference type="InterPro" id="IPR026739">
    <property type="entry name" value="AP_beta"/>
</dbReference>
<dbReference type="STRING" id="1097556.R4X9P3"/>
<dbReference type="PANTHER" id="PTHR11134">
    <property type="entry name" value="ADAPTOR COMPLEX SUBUNIT BETA FAMILY MEMBER"/>
    <property type="match status" value="1"/>
</dbReference>
<keyword evidence="9" id="KW-1185">Reference proteome</keyword>
<dbReference type="InterPro" id="IPR011989">
    <property type="entry name" value="ARM-like"/>
</dbReference>
<evidence type="ECO:0000256" key="5">
    <source>
        <dbReference type="ARBA" id="ARBA00023136"/>
    </source>
</evidence>
<keyword evidence="4" id="KW-0653">Protein transport</keyword>
<dbReference type="AlphaFoldDB" id="R4X9P3"/>
<dbReference type="eggNOG" id="KOG1060">
    <property type="taxonomic scope" value="Eukaryota"/>
</dbReference>
<dbReference type="OrthoDB" id="10254310at2759"/>
<feature type="domain" description="Clathrin/coatomer adaptor adaptin-like N-terminal" evidence="7">
    <location>
        <begin position="52"/>
        <end position="633"/>
    </location>
</feature>
<comment type="caution">
    <text evidence="8">The sequence shown here is derived from an EMBL/GenBank/DDBJ whole genome shotgun (WGS) entry which is preliminary data.</text>
</comment>
<dbReference type="PIRSF" id="PIRSF037096">
    <property type="entry name" value="AP3_complex_beta"/>
    <property type="match status" value="1"/>
</dbReference>
<dbReference type="GO" id="GO:0006886">
    <property type="term" value="P:intracellular protein transport"/>
    <property type="evidence" value="ECO:0007669"/>
    <property type="project" value="InterPro"/>
</dbReference>
<feature type="compositionally biased region" description="Acidic residues" evidence="6">
    <location>
        <begin position="750"/>
        <end position="807"/>
    </location>
</feature>
<sequence length="820" mass="90026">MSADMISSRAMQWASKVQSIADQARDLTLEAAQSVGARYADETRGADVGKLLEGRTDREKIDGMRRTIAISSKGIDMSSHFASVVKNVASSNLELRKLVYIYITRYAESQPDLALLSINTIQKALSDQNQIVRALALRVISSIRVVSISGIVLLSIKKCMTDSSFYVRKTTAMAISKTDALDPTLHPQLIDCLKVLLSDSNPSVLSSAVEACDAICPGQVAMLHPVYRRVCECLNQMDDFGQVAVLKILERYARACFTDPLTAQETQIGRDFYDSSTPSQDTQQDLSLLIKAVSTLLSSRSSAVVIAACRLLHNLGTASDTRKIVPALLALLRYDADIRYIALTNVIALALTNATIWQEAAEYFLIYPTEPDYVWRLKLEIMALIITPTNSKLLLGELSQYAMDTTDEAFSVAAVQAICKCAQHVPEVGQQCLETLLGHLKSESSSLIGESVIAIRQLVQLNPVGHIRTIKVLVRTLESIVTASARASIFWLVSENLQHLGQVAPDVLRLGVKRFADEEEVVRIQILTLGVKMYVLHCQQINELDVNELNTAIKEADAAHADNEIEAESLTENGHNVVKENIDADPQAAISAALPDTDSMIPKLYAHLAYLARYDSSYDLRDRLRTYKILASSPNWILTKQLLFATKPLPNFVSPSSGKERYALGSSSLLLGRTFKDYQDLPPWSIEVIGAAERNVTLKAPVLRSNNQSSSVPSTRPVTPVVFGAEVQITKPKSKLTGISSLDDFYATSSDDEDEEEDTSASEDEDEDEDEDEEEGDDDDDAEDNLESASEDGSESETDDDSGSDESEGGKQKLLARSER</sequence>
<evidence type="ECO:0000256" key="4">
    <source>
        <dbReference type="ARBA" id="ARBA00022927"/>
    </source>
</evidence>
<protein>
    <recommendedName>
        <fullName evidence="7">Clathrin/coatomer adaptor adaptin-like N-terminal domain-containing protein</fullName>
    </recommendedName>
</protein>
<dbReference type="EMBL" id="CAHR02000072">
    <property type="protein sequence ID" value="CCG82155.1"/>
    <property type="molecule type" value="Genomic_DNA"/>
</dbReference>
<dbReference type="Pfam" id="PF01602">
    <property type="entry name" value="Adaptin_N"/>
    <property type="match status" value="1"/>
</dbReference>
<dbReference type="GO" id="GO:0012505">
    <property type="term" value="C:endomembrane system"/>
    <property type="evidence" value="ECO:0007669"/>
    <property type="project" value="UniProtKB-SubCell"/>
</dbReference>
<evidence type="ECO:0000256" key="3">
    <source>
        <dbReference type="ARBA" id="ARBA00022448"/>
    </source>
</evidence>
<dbReference type="GO" id="GO:0016192">
    <property type="term" value="P:vesicle-mediated transport"/>
    <property type="evidence" value="ECO:0007669"/>
    <property type="project" value="InterPro"/>
</dbReference>
<dbReference type="Proteomes" id="UP000013776">
    <property type="component" value="Unassembled WGS sequence"/>
</dbReference>
<dbReference type="InterPro" id="IPR016024">
    <property type="entry name" value="ARM-type_fold"/>
</dbReference>
<evidence type="ECO:0000256" key="1">
    <source>
        <dbReference type="ARBA" id="ARBA00004308"/>
    </source>
</evidence>